<evidence type="ECO:0000256" key="1">
    <source>
        <dbReference type="SAM" id="Coils"/>
    </source>
</evidence>
<feature type="chain" id="PRO_5038812332" description="Lipoprotein" evidence="2">
    <location>
        <begin position="18"/>
        <end position="282"/>
    </location>
</feature>
<name>A0A9D9H8N6_9BACT</name>
<dbReference type="Proteomes" id="UP000823636">
    <property type="component" value="Unassembled WGS sequence"/>
</dbReference>
<reference evidence="3" key="1">
    <citation type="submission" date="2020-10" db="EMBL/GenBank/DDBJ databases">
        <authorList>
            <person name="Gilroy R."/>
        </authorList>
    </citation>
    <scope>NUCLEOTIDE SEQUENCE</scope>
    <source>
        <strain evidence="3">G3-4614</strain>
    </source>
</reference>
<evidence type="ECO:0000256" key="2">
    <source>
        <dbReference type="SAM" id="SignalP"/>
    </source>
</evidence>
<protein>
    <recommendedName>
        <fullName evidence="5">Lipoprotein</fullName>
    </recommendedName>
</protein>
<dbReference type="PROSITE" id="PS51257">
    <property type="entry name" value="PROKAR_LIPOPROTEIN"/>
    <property type="match status" value="1"/>
</dbReference>
<keyword evidence="1" id="KW-0175">Coiled coil</keyword>
<accession>A0A9D9H8N6</accession>
<dbReference type="AlphaFoldDB" id="A0A9D9H8N6"/>
<organism evidence="3 4">
    <name type="scientific">Candidatus Caccoplasma merdipullorum</name>
    <dbReference type="NCBI Taxonomy" id="2840718"/>
    <lineage>
        <taxon>Bacteria</taxon>
        <taxon>Pseudomonadati</taxon>
        <taxon>Bacteroidota</taxon>
        <taxon>Bacteroidia</taxon>
        <taxon>Bacteroidales</taxon>
        <taxon>Bacteroidaceae</taxon>
        <taxon>Bacteroidaceae incertae sedis</taxon>
        <taxon>Candidatus Caccoplasma</taxon>
    </lineage>
</organism>
<gene>
    <name evidence="3" type="ORF">IAC54_08460</name>
</gene>
<dbReference type="EMBL" id="JADIMW010000085">
    <property type="protein sequence ID" value="MBO8438908.1"/>
    <property type="molecule type" value="Genomic_DNA"/>
</dbReference>
<reference evidence="3" key="2">
    <citation type="journal article" date="2021" name="PeerJ">
        <title>Extensive microbial diversity within the chicken gut microbiome revealed by metagenomics and culture.</title>
        <authorList>
            <person name="Gilroy R."/>
            <person name="Ravi A."/>
            <person name="Getino M."/>
            <person name="Pursley I."/>
            <person name="Horton D.L."/>
            <person name="Alikhan N.F."/>
            <person name="Baker D."/>
            <person name="Gharbi K."/>
            <person name="Hall N."/>
            <person name="Watson M."/>
            <person name="Adriaenssens E.M."/>
            <person name="Foster-Nyarko E."/>
            <person name="Jarju S."/>
            <person name="Secka A."/>
            <person name="Antonio M."/>
            <person name="Oren A."/>
            <person name="Chaudhuri R.R."/>
            <person name="La Ragione R."/>
            <person name="Hildebrand F."/>
            <person name="Pallen M.J."/>
        </authorList>
    </citation>
    <scope>NUCLEOTIDE SEQUENCE</scope>
    <source>
        <strain evidence="3">G3-4614</strain>
    </source>
</reference>
<feature type="coiled-coil region" evidence="1">
    <location>
        <begin position="101"/>
        <end position="163"/>
    </location>
</feature>
<comment type="caution">
    <text evidence="3">The sequence shown here is derived from an EMBL/GenBank/DDBJ whole genome shotgun (WGS) entry which is preliminary data.</text>
</comment>
<proteinExistence type="predicted"/>
<keyword evidence="2" id="KW-0732">Signal</keyword>
<evidence type="ECO:0000313" key="3">
    <source>
        <dbReference type="EMBL" id="MBO8438908.1"/>
    </source>
</evidence>
<sequence>MKRIMLGTMLTMSLVIASSCQKGNTSNEELQRQNDSLMLVNAQTKAEYDEMLQLINEVQAGFDQIKSAENYLIVQQNSGGDLDKSVRDKIAEDMTLISKTLKENKEKINKLMAQIKSSNNQSAQLKESVVRLNKMIEERGKMITDLQEELAKRDVRIAELDDAVMVLSQMNTSQSEIINRQDISMNKVFYAFGTSKELREQGIIEARGKNLLKGDYNKDYFTAVDLRELKTVPLGAKKAKLLTSHPDGSYTLEKDADGILTLVINNPEEFWSTSKYLVIQVD</sequence>
<evidence type="ECO:0008006" key="5">
    <source>
        <dbReference type="Google" id="ProtNLM"/>
    </source>
</evidence>
<evidence type="ECO:0000313" key="4">
    <source>
        <dbReference type="Proteomes" id="UP000823636"/>
    </source>
</evidence>
<feature type="signal peptide" evidence="2">
    <location>
        <begin position="1"/>
        <end position="17"/>
    </location>
</feature>